<sequence>MGPCISTPKQAAPSEVADSVVIRQLPGAYPELAKRWSIQNDFSTWPGITWDENGVAGNVLKIDLSGCGLKECPWQLGELNSMTHLDLSGNDFHTLPPELSQAKAVTHLNLSGSNVGLAEDGSSDGPLPEWVYTFKLKELILTDCGKLNDIDVARFPSLETLNIDGTQFLNWKFVFIKCGGRKNLKTISARNLPALGDLPEELAQCTSLESLDVSGCNFTSLPSMFTNKELARGMKLKTLVMTNNKLKELPDGLKYLESIETMNFQNNDIKQVDMDIGSDLPSLKRVDLTKNPLKKVPPPVWKKKEEGIILVDDNVKEGINADDAMEMAQDKAQEAKKAAQKGADEAKKAAKKAMGSIKKMF</sequence>
<dbReference type="SUPFAM" id="SSF52058">
    <property type="entry name" value="L domain-like"/>
    <property type="match status" value="1"/>
</dbReference>
<accession>C1N9P0</accession>
<dbReference type="AlphaFoldDB" id="C1N9P0"/>
<keyword evidence="5" id="KW-1185">Reference proteome</keyword>
<dbReference type="PANTHER" id="PTHR45752">
    <property type="entry name" value="LEUCINE-RICH REPEAT-CONTAINING"/>
    <property type="match status" value="1"/>
</dbReference>
<dbReference type="InterPro" id="IPR001611">
    <property type="entry name" value="Leu-rich_rpt"/>
</dbReference>
<organism evidence="5">
    <name type="scientific">Micromonas pusilla (strain CCMP1545)</name>
    <name type="common">Picoplanktonic green alga</name>
    <dbReference type="NCBI Taxonomy" id="564608"/>
    <lineage>
        <taxon>Eukaryota</taxon>
        <taxon>Viridiplantae</taxon>
        <taxon>Chlorophyta</taxon>
        <taxon>Mamiellophyceae</taxon>
        <taxon>Mamiellales</taxon>
        <taxon>Mamiellaceae</taxon>
        <taxon>Micromonas</taxon>
    </lineage>
</organism>
<dbReference type="InterPro" id="IPR032675">
    <property type="entry name" value="LRR_dom_sf"/>
</dbReference>
<evidence type="ECO:0000313" key="5">
    <source>
        <dbReference type="Proteomes" id="UP000001876"/>
    </source>
</evidence>
<dbReference type="KEGG" id="mpp:MICPUCDRAFT_49275"/>
<keyword evidence="2" id="KW-0433">Leucine-rich repeat</keyword>
<dbReference type="Pfam" id="PF00560">
    <property type="entry name" value="LRR_1"/>
    <property type="match status" value="2"/>
</dbReference>
<comment type="subcellular location">
    <subcellularLocation>
        <location evidence="1">Cytoplasm</location>
        <location evidence="1">Cytoskeleton</location>
        <location evidence="1">Cilium axoneme</location>
    </subcellularLocation>
</comment>
<dbReference type="EMBL" id="GG663752">
    <property type="protein sequence ID" value="EEH50981.1"/>
    <property type="molecule type" value="Genomic_DNA"/>
</dbReference>
<gene>
    <name evidence="4" type="ORF">MICPUCDRAFT_49275</name>
</gene>
<evidence type="ECO:0000256" key="2">
    <source>
        <dbReference type="ARBA" id="ARBA00022614"/>
    </source>
</evidence>
<keyword evidence="3" id="KW-0677">Repeat</keyword>
<dbReference type="STRING" id="564608.C1N9P0"/>
<dbReference type="InterPro" id="IPR050715">
    <property type="entry name" value="LRR-SigEffector_domain"/>
</dbReference>
<evidence type="ECO:0000256" key="3">
    <source>
        <dbReference type="ARBA" id="ARBA00022737"/>
    </source>
</evidence>
<dbReference type="GeneID" id="9690210"/>
<dbReference type="Gene3D" id="3.80.10.10">
    <property type="entry name" value="Ribonuclease Inhibitor"/>
    <property type="match status" value="2"/>
</dbReference>
<evidence type="ECO:0000313" key="4">
    <source>
        <dbReference type="EMBL" id="EEH50981.1"/>
    </source>
</evidence>
<dbReference type="GO" id="GO:0005930">
    <property type="term" value="C:axoneme"/>
    <property type="evidence" value="ECO:0007669"/>
    <property type="project" value="UniProtKB-SubCell"/>
</dbReference>
<dbReference type="Pfam" id="PF13855">
    <property type="entry name" value="LRR_8"/>
    <property type="match status" value="1"/>
</dbReference>
<dbReference type="PANTHER" id="PTHR45752:SF195">
    <property type="entry name" value="LEUCINE-RICH REPEAT (LRR) FAMILY PROTEIN-RELATED"/>
    <property type="match status" value="1"/>
</dbReference>
<reference evidence="4 5" key="1">
    <citation type="journal article" date="2009" name="Science">
        <title>Green evolution and dynamic adaptations revealed by genomes of the marine picoeukaryotes Micromonas.</title>
        <authorList>
            <person name="Worden A.Z."/>
            <person name="Lee J.H."/>
            <person name="Mock T."/>
            <person name="Rouze P."/>
            <person name="Simmons M.P."/>
            <person name="Aerts A.L."/>
            <person name="Allen A.E."/>
            <person name="Cuvelier M.L."/>
            <person name="Derelle E."/>
            <person name="Everett M.V."/>
            <person name="Foulon E."/>
            <person name="Grimwood J."/>
            <person name="Gundlach H."/>
            <person name="Henrissat B."/>
            <person name="Napoli C."/>
            <person name="McDonald S.M."/>
            <person name="Parker M.S."/>
            <person name="Rombauts S."/>
            <person name="Salamov A."/>
            <person name="Von Dassow P."/>
            <person name="Badger J.H."/>
            <person name="Coutinho P.M."/>
            <person name="Demir E."/>
            <person name="Dubchak I."/>
            <person name="Gentemann C."/>
            <person name="Eikrem W."/>
            <person name="Gready J.E."/>
            <person name="John U."/>
            <person name="Lanier W."/>
            <person name="Lindquist E.A."/>
            <person name="Lucas S."/>
            <person name="Mayer K.F."/>
            <person name="Moreau H."/>
            <person name="Not F."/>
            <person name="Otillar R."/>
            <person name="Panaud O."/>
            <person name="Pangilinan J."/>
            <person name="Paulsen I."/>
            <person name="Piegu B."/>
            <person name="Poliakov A."/>
            <person name="Robbens S."/>
            <person name="Schmutz J."/>
            <person name="Toulza E."/>
            <person name="Wyss T."/>
            <person name="Zelensky A."/>
            <person name="Zhou K."/>
            <person name="Armbrust E.V."/>
            <person name="Bhattacharya D."/>
            <person name="Goodenough U.W."/>
            <person name="Van de Peer Y."/>
            <person name="Grigoriev I.V."/>
        </authorList>
    </citation>
    <scope>NUCLEOTIDE SEQUENCE [LARGE SCALE GENOMIC DNA]</scope>
    <source>
        <strain evidence="4 5">CCMP1545</strain>
    </source>
</reference>
<dbReference type="Proteomes" id="UP000001876">
    <property type="component" value="Unassembled WGS sequence"/>
</dbReference>
<dbReference type="SMART" id="SM00369">
    <property type="entry name" value="LRR_TYP"/>
    <property type="match status" value="4"/>
</dbReference>
<proteinExistence type="predicted"/>
<dbReference type="RefSeq" id="XP_003064647.1">
    <property type="nucleotide sequence ID" value="XM_003064601.1"/>
</dbReference>
<name>C1N9P0_MICPC</name>
<protein>
    <submittedName>
        <fullName evidence="4">Predicted protein</fullName>
    </submittedName>
</protein>
<dbReference type="InterPro" id="IPR003591">
    <property type="entry name" value="Leu-rich_rpt_typical-subtyp"/>
</dbReference>
<evidence type="ECO:0000256" key="1">
    <source>
        <dbReference type="ARBA" id="ARBA00004430"/>
    </source>
</evidence>
<dbReference type="eggNOG" id="KOG0619">
    <property type="taxonomic scope" value="Eukaryota"/>
</dbReference>
<dbReference type="OrthoDB" id="1744379at2759"/>